<keyword evidence="3" id="KW-1185">Reference proteome</keyword>
<evidence type="ECO:0000313" key="3">
    <source>
        <dbReference type="Proteomes" id="UP000479132"/>
    </source>
</evidence>
<keyword evidence="1" id="KW-1133">Transmembrane helix</keyword>
<feature type="transmembrane region" description="Helical" evidence="1">
    <location>
        <begin position="38"/>
        <end position="58"/>
    </location>
</feature>
<dbReference type="RefSeq" id="WP_165271050.1">
    <property type="nucleotide sequence ID" value="NZ_JAALLS010000026.1"/>
</dbReference>
<organism evidence="2 3">
    <name type="scientific">Fodinibius halophilus</name>
    <dbReference type="NCBI Taxonomy" id="1736908"/>
    <lineage>
        <taxon>Bacteria</taxon>
        <taxon>Pseudomonadati</taxon>
        <taxon>Balneolota</taxon>
        <taxon>Balneolia</taxon>
        <taxon>Balneolales</taxon>
        <taxon>Balneolaceae</taxon>
        <taxon>Fodinibius</taxon>
    </lineage>
</organism>
<comment type="caution">
    <text evidence="2">The sequence shown here is derived from an EMBL/GenBank/DDBJ whole genome shotgun (WGS) entry which is preliminary data.</text>
</comment>
<keyword evidence="1" id="KW-0812">Transmembrane</keyword>
<proteinExistence type="predicted"/>
<evidence type="ECO:0008006" key="4">
    <source>
        <dbReference type="Google" id="ProtNLM"/>
    </source>
</evidence>
<dbReference type="Proteomes" id="UP000479132">
    <property type="component" value="Unassembled WGS sequence"/>
</dbReference>
<dbReference type="AlphaFoldDB" id="A0A6M1T1C0"/>
<accession>A0A6M1T1C0</accession>
<dbReference type="InterPro" id="IPR017581">
    <property type="entry name" value="AtpR-like"/>
</dbReference>
<feature type="transmembrane region" description="Helical" evidence="1">
    <location>
        <begin position="6"/>
        <end position="26"/>
    </location>
</feature>
<dbReference type="Pfam" id="PF12966">
    <property type="entry name" value="AtpR"/>
    <property type="match status" value="1"/>
</dbReference>
<evidence type="ECO:0000256" key="1">
    <source>
        <dbReference type="SAM" id="Phobius"/>
    </source>
</evidence>
<protein>
    <recommendedName>
        <fullName evidence="4">ATP synthase subunit I</fullName>
    </recommendedName>
</protein>
<reference evidence="2 3" key="1">
    <citation type="submission" date="2020-02" db="EMBL/GenBank/DDBJ databases">
        <title>Aliifodinibius halophilus 2W32, complete genome.</title>
        <authorList>
            <person name="Li Y."/>
            <person name="Wu S."/>
        </authorList>
    </citation>
    <scope>NUCLEOTIDE SEQUENCE [LARGE SCALE GENOMIC DNA]</scope>
    <source>
        <strain evidence="2 3">2W32</strain>
    </source>
</reference>
<gene>
    <name evidence="2" type="ORF">G3569_16030</name>
</gene>
<evidence type="ECO:0000313" key="2">
    <source>
        <dbReference type="EMBL" id="NGP89868.1"/>
    </source>
</evidence>
<keyword evidence="1" id="KW-0472">Membrane</keyword>
<sequence>MNWIFIFIAIVSGAIVSVFYFGGLWLTLRKIAEYKFSYLLILVSFVIRITLLLLVFYLLLQYHWAYLGLALMSFLIVRQVLLLKLGNPKGALYN</sequence>
<feature type="transmembrane region" description="Helical" evidence="1">
    <location>
        <begin position="64"/>
        <end position="83"/>
    </location>
</feature>
<name>A0A6M1T1C0_9BACT</name>
<dbReference type="EMBL" id="JAALLS010000026">
    <property type="protein sequence ID" value="NGP89868.1"/>
    <property type="molecule type" value="Genomic_DNA"/>
</dbReference>